<evidence type="ECO:0000313" key="3">
    <source>
        <dbReference type="EMBL" id="SFF85849.1"/>
    </source>
</evidence>
<keyword evidence="2" id="KW-0812">Transmembrane</keyword>
<evidence type="ECO:0000256" key="1">
    <source>
        <dbReference type="SAM" id="MobiDB-lite"/>
    </source>
</evidence>
<proteinExistence type="predicted"/>
<organism evidence="3 4">
    <name type="scientific">Actinacidiphila alni</name>
    <dbReference type="NCBI Taxonomy" id="380248"/>
    <lineage>
        <taxon>Bacteria</taxon>
        <taxon>Bacillati</taxon>
        <taxon>Actinomycetota</taxon>
        <taxon>Actinomycetes</taxon>
        <taxon>Kitasatosporales</taxon>
        <taxon>Streptomycetaceae</taxon>
        <taxon>Actinacidiphila</taxon>
    </lineage>
</organism>
<dbReference type="AlphaFoldDB" id="A0A1I2M4Y6"/>
<gene>
    <name evidence="3" type="ORF">SAMN05216251_13261</name>
</gene>
<dbReference type="Proteomes" id="UP000199323">
    <property type="component" value="Unassembled WGS sequence"/>
</dbReference>
<feature type="region of interest" description="Disordered" evidence="1">
    <location>
        <begin position="1"/>
        <end position="95"/>
    </location>
</feature>
<evidence type="ECO:0008006" key="5">
    <source>
        <dbReference type="Google" id="ProtNLM"/>
    </source>
</evidence>
<name>A0A1I2M4Y6_9ACTN</name>
<evidence type="ECO:0000313" key="4">
    <source>
        <dbReference type="Proteomes" id="UP000199323"/>
    </source>
</evidence>
<accession>A0A1I2M4Y6</accession>
<protein>
    <recommendedName>
        <fullName evidence="5">DUF3558 domain-containing protein</fullName>
    </recommendedName>
</protein>
<feature type="transmembrane region" description="Helical" evidence="2">
    <location>
        <begin position="99"/>
        <end position="121"/>
    </location>
</feature>
<feature type="compositionally biased region" description="Low complexity" evidence="1">
    <location>
        <begin position="70"/>
        <end position="87"/>
    </location>
</feature>
<reference evidence="3 4" key="1">
    <citation type="submission" date="2016-10" db="EMBL/GenBank/DDBJ databases">
        <authorList>
            <person name="de Groot N.N."/>
        </authorList>
    </citation>
    <scope>NUCLEOTIDE SEQUENCE [LARGE SCALE GENOMIC DNA]</scope>
    <source>
        <strain evidence="3 4">CGMCC 4.3510</strain>
    </source>
</reference>
<keyword evidence="2" id="KW-1133">Transmembrane helix</keyword>
<feature type="compositionally biased region" description="Pro residues" evidence="1">
    <location>
        <begin position="1"/>
        <end position="11"/>
    </location>
</feature>
<keyword evidence="4" id="KW-1185">Reference proteome</keyword>
<dbReference type="RefSeq" id="WP_245796634.1">
    <property type="nucleotide sequence ID" value="NZ_FONG01000032.1"/>
</dbReference>
<dbReference type="EMBL" id="FONG01000032">
    <property type="protein sequence ID" value="SFF85849.1"/>
    <property type="molecule type" value="Genomic_DNA"/>
</dbReference>
<keyword evidence="2" id="KW-0472">Membrane</keyword>
<evidence type="ECO:0000256" key="2">
    <source>
        <dbReference type="SAM" id="Phobius"/>
    </source>
</evidence>
<sequence length="309" mass="31760">MSTPPEQPPEQPGASSSSYELPPPNPPQSLPQSEPQGQPPQSQPQNPGGYGTPVPVQHNPYAQPTPSPYAPSSAYYGPGQPGAVPGQPGSGGKGGAGRAVLWAVVGAVVASALWGGGVLLFGKDSGSDAAKADLRGYSLKSDLCAAADLSAFATEYPQPDSDPTAYSAPGQAVDSMSCSEGLKKTGSSYSDAYLSVEADLHKKTDPAAEFADVWLAYKKRATTYVVTSVAGFGDEAYLVTEDTVAPSTTGSGSSGDREVILAVRDGWLTYSMNWSVYSSSLDTSPVATISEATGWVKSATKATLAKLKS</sequence>